<dbReference type="EMBL" id="DF836536">
    <property type="protein sequence ID" value="GAN09148.1"/>
    <property type="molecule type" value="Genomic_DNA"/>
</dbReference>
<proteinExistence type="predicted"/>
<evidence type="ECO:0000313" key="1">
    <source>
        <dbReference type="EMBL" id="GAN09148.1"/>
    </source>
</evidence>
<gene>
    <name evidence="1" type="ORF">MAM1_0247d08670</name>
</gene>
<dbReference type="OrthoDB" id="259708at2759"/>
<reference evidence="1" key="1">
    <citation type="submission" date="2014-09" db="EMBL/GenBank/DDBJ databases">
        <title>Draft genome sequence of an oleaginous Mucoromycotina fungus Mucor ambiguus NBRC6742.</title>
        <authorList>
            <person name="Takeda I."/>
            <person name="Yamane N."/>
            <person name="Morita T."/>
            <person name="Tamano K."/>
            <person name="Machida M."/>
            <person name="Baker S."/>
            <person name="Koike H."/>
        </authorList>
    </citation>
    <scope>NUCLEOTIDE SEQUENCE</scope>
    <source>
        <strain evidence="1">NBRC 6742</strain>
    </source>
</reference>
<dbReference type="STRING" id="91626.A0A0C9N3I8"/>
<keyword evidence="2" id="KW-1185">Reference proteome</keyword>
<sequence>MAKLVLRIPLIVNKAIQQEDNTPSTHQERGGLLGYQIEQGLEKAISLVESNEEYASLWCNNNAVAASDSVV</sequence>
<organism evidence="1">
    <name type="scientific">Mucor ambiguus</name>
    <dbReference type="NCBI Taxonomy" id="91626"/>
    <lineage>
        <taxon>Eukaryota</taxon>
        <taxon>Fungi</taxon>
        <taxon>Fungi incertae sedis</taxon>
        <taxon>Mucoromycota</taxon>
        <taxon>Mucoromycotina</taxon>
        <taxon>Mucoromycetes</taxon>
        <taxon>Mucorales</taxon>
        <taxon>Mucorineae</taxon>
        <taxon>Mucoraceae</taxon>
        <taxon>Mucor</taxon>
    </lineage>
</organism>
<evidence type="ECO:0000313" key="2">
    <source>
        <dbReference type="Proteomes" id="UP000053815"/>
    </source>
</evidence>
<accession>A0A0C9N3I8</accession>
<protein>
    <submittedName>
        <fullName evidence="1">Uncharacterized protein</fullName>
    </submittedName>
</protein>
<dbReference type="AlphaFoldDB" id="A0A0C9N3I8"/>
<name>A0A0C9N3I8_9FUNG</name>
<dbReference type="Proteomes" id="UP000053815">
    <property type="component" value="Unassembled WGS sequence"/>
</dbReference>